<evidence type="ECO:0000313" key="4">
    <source>
        <dbReference type="EMBL" id="PFH03944.1"/>
    </source>
</evidence>
<dbReference type="Proteomes" id="UP000223596">
    <property type="component" value="Unassembled WGS sequence"/>
</dbReference>
<dbReference type="AlphaFoldDB" id="A0AB36TJA3"/>
<reference evidence="4 5" key="1">
    <citation type="submission" date="2017-09" db="EMBL/GenBank/DDBJ databases">
        <title>Evaluation of Pacific Biosciences Sequencing Technology to Finishing C. thermocellum Genome Sequences.</title>
        <authorList>
            <person name="Brown S."/>
        </authorList>
    </citation>
    <scope>NUCLEOTIDE SEQUENCE [LARGE SCALE GENOMIC DNA]</scope>
    <source>
        <strain evidence="4 5">AD2</strain>
    </source>
</reference>
<keyword evidence="1" id="KW-0378">Hydrolase</keyword>
<dbReference type="InterPro" id="IPR051620">
    <property type="entry name" value="ORF904-like_C"/>
</dbReference>
<dbReference type="EMBL" id="PDBW01000001">
    <property type="protein sequence ID" value="PFH03944.1"/>
    <property type="molecule type" value="Genomic_DNA"/>
</dbReference>
<proteinExistence type="predicted"/>
<feature type="domain" description="DNA primase/polymerase bifunctional N-terminal" evidence="3">
    <location>
        <begin position="9"/>
        <end position="184"/>
    </location>
</feature>
<gene>
    <name evidence="4" type="ORF">M972_112763</name>
</gene>
<feature type="domain" description="Primase C-terminal 1" evidence="2">
    <location>
        <begin position="201"/>
        <end position="267"/>
    </location>
</feature>
<dbReference type="PANTHER" id="PTHR35372:SF2">
    <property type="entry name" value="SF3 HELICASE DOMAIN-CONTAINING PROTEIN"/>
    <property type="match status" value="1"/>
</dbReference>
<evidence type="ECO:0000313" key="5">
    <source>
        <dbReference type="Proteomes" id="UP000223596"/>
    </source>
</evidence>
<protein>
    <submittedName>
        <fullName evidence="4">DNA primase/helicase</fullName>
    </submittedName>
</protein>
<dbReference type="Pfam" id="PF09250">
    <property type="entry name" value="Prim-Pol"/>
    <property type="match status" value="1"/>
</dbReference>
<dbReference type="GO" id="GO:0016787">
    <property type="term" value="F:hydrolase activity"/>
    <property type="evidence" value="ECO:0007669"/>
    <property type="project" value="UniProtKB-KW"/>
</dbReference>
<accession>A0AB36TJA3</accession>
<dbReference type="InterPro" id="IPR015330">
    <property type="entry name" value="DNA_primase/pol_bifunc_N"/>
</dbReference>
<evidence type="ECO:0000259" key="3">
    <source>
        <dbReference type="SMART" id="SM00943"/>
    </source>
</evidence>
<dbReference type="Pfam" id="PF08708">
    <property type="entry name" value="PriCT_1"/>
    <property type="match status" value="1"/>
</dbReference>
<evidence type="ECO:0000256" key="1">
    <source>
        <dbReference type="ARBA" id="ARBA00022801"/>
    </source>
</evidence>
<sequence>MKMTMMDAAIKYAEANIPVIPLHWICEDGSCSCKAGSDCDSKGKHPLYTGWYKNSTTDVEQIKKWWTKTPNANIGIPTGEKSGWLVLDVDDGGDETLSALEATHGKLPDTVTAVTGSGGRHYVFIYPKGRSIPNKTKFAPGLDTRSTGGLIAVAPSIHVSGNRYEWIKDHSPFDRTPAEAPAWLLKLMEKEEVLLTPFEGSSIIAEIKEGSRNSTLTSLAGSMRARGMTEEGIYTALLAENNARCNPPLDEAEIKKIYSLGFQRVSSL</sequence>
<dbReference type="PANTHER" id="PTHR35372">
    <property type="entry name" value="ATP BINDING PROTEIN-RELATED"/>
    <property type="match status" value="1"/>
</dbReference>
<dbReference type="SMART" id="SM00942">
    <property type="entry name" value="PriCT_1"/>
    <property type="match status" value="1"/>
</dbReference>
<name>A0AB36TJA3_ACETH</name>
<organism evidence="4 5">
    <name type="scientific">Acetivibrio thermocellus AD2</name>
    <dbReference type="NCBI Taxonomy" id="1138384"/>
    <lineage>
        <taxon>Bacteria</taxon>
        <taxon>Bacillati</taxon>
        <taxon>Bacillota</taxon>
        <taxon>Clostridia</taxon>
        <taxon>Eubacteriales</taxon>
        <taxon>Oscillospiraceae</taxon>
        <taxon>Acetivibrio</taxon>
    </lineage>
</organism>
<comment type="caution">
    <text evidence="4">The sequence shown here is derived from an EMBL/GenBank/DDBJ whole genome shotgun (WGS) entry which is preliminary data.</text>
</comment>
<dbReference type="SMART" id="SM00943">
    <property type="entry name" value="Prim-Pol"/>
    <property type="match status" value="1"/>
</dbReference>
<evidence type="ECO:0000259" key="2">
    <source>
        <dbReference type="SMART" id="SM00942"/>
    </source>
</evidence>
<dbReference type="InterPro" id="IPR014820">
    <property type="entry name" value="PriCT_1"/>
</dbReference>
<dbReference type="CDD" id="cd04859">
    <property type="entry name" value="Prim_Pol"/>
    <property type="match status" value="1"/>
</dbReference>
<dbReference type="SUPFAM" id="SSF56747">
    <property type="entry name" value="Prim-pol domain"/>
    <property type="match status" value="1"/>
</dbReference>